<evidence type="ECO:0000313" key="2">
    <source>
        <dbReference type="EMBL" id="MBB4018478.1"/>
    </source>
</evidence>
<dbReference type="PIRSF" id="PIRSF500687">
    <property type="entry name" value="MTase_demethylubiq_bact"/>
    <property type="match status" value="1"/>
</dbReference>
<dbReference type="SUPFAM" id="SSF54593">
    <property type="entry name" value="Glyoxalase/Bleomycin resistance protein/Dihydroxybiphenyl dioxygenase"/>
    <property type="match status" value="2"/>
</dbReference>
<comment type="caution">
    <text evidence="2">The sequence shown here is derived from an EMBL/GenBank/DDBJ whole genome shotgun (WGS) entry which is preliminary data.</text>
</comment>
<keyword evidence="2" id="KW-0830">Ubiquinone</keyword>
<proteinExistence type="predicted"/>
<dbReference type="EMBL" id="JACIEN010000004">
    <property type="protein sequence ID" value="MBB4018478.1"/>
    <property type="molecule type" value="Genomic_DNA"/>
</dbReference>
<dbReference type="CDD" id="cd06588">
    <property type="entry name" value="PhnB_like"/>
    <property type="match status" value="2"/>
</dbReference>
<dbReference type="PIRSF" id="PIRSF021700">
    <property type="entry name" value="3_dmu_93_MTrfase"/>
    <property type="match status" value="1"/>
</dbReference>
<organism evidence="2 3">
    <name type="scientific">Chelatococcus caeni</name>
    <dbReference type="NCBI Taxonomy" id="1348468"/>
    <lineage>
        <taxon>Bacteria</taxon>
        <taxon>Pseudomonadati</taxon>
        <taxon>Pseudomonadota</taxon>
        <taxon>Alphaproteobacteria</taxon>
        <taxon>Hyphomicrobiales</taxon>
        <taxon>Chelatococcaceae</taxon>
        <taxon>Chelatococcus</taxon>
    </lineage>
</organism>
<dbReference type="Pfam" id="PF06983">
    <property type="entry name" value="3-dmu-9_3-mt"/>
    <property type="match status" value="2"/>
</dbReference>
<dbReference type="AlphaFoldDB" id="A0A840C4D4"/>
<reference evidence="2 3" key="1">
    <citation type="submission" date="2020-08" db="EMBL/GenBank/DDBJ databases">
        <title>Genomic Encyclopedia of Type Strains, Phase IV (KMG-IV): sequencing the most valuable type-strain genomes for metagenomic binning, comparative biology and taxonomic classification.</title>
        <authorList>
            <person name="Goeker M."/>
        </authorList>
    </citation>
    <scope>NUCLEOTIDE SEQUENCE [LARGE SCALE GENOMIC DNA]</scope>
    <source>
        <strain evidence="2 3">DSM 103737</strain>
    </source>
</reference>
<feature type="domain" description="PhnB-like" evidence="1">
    <location>
        <begin position="143"/>
        <end position="264"/>
    </location>
</feature>
<evidence type="ECO:0000313" key="3">
    <source>
        <dbReference type="Proteomes" id="UP000577362"/>
    </source>
</evidence>
<gene>
    <name evidence="2" type="ORF">GGR16_003525</name>
</gene>
<dbReference type="InterPro" id="IPR028973">
    <property type="entry name" value="PhnB-like"/>
</dbReference>
<name>A0A840C4D4_9HYPH</name>
<dbReference type="GO" id="GO:0008168">
    <property type="term" value="F:methyltransferase activity"/>
    <property type="evidence" value="ECO:0007669"/>
    <property type="project" value="UniProtKB-KW"/>
</dbReference>
<evidence type="ECO:0000259" key="1">
    <source>
        <dbReference type="Pfam" id="PF06983"/>
    </source>
</evidence>
<dbReference type="Gene3D" id="3.30.720.110">
    <property type="match status" value="1"/>
</dbReference>
<dbReference type="InterPro" id="IPR029068">
    <property type="entry name" value="Glyas_Bleomycin-R_OHBP_Dase"/>
</dbReference>
<dbReference type="GO" id="GO:0032259">
    <property type="term" value="P:methylation"/>
    <property type="evidence" value="ECO:0007669"/>
    <property type="project" value="UniProtKB-KW"/>
</dbReference>
<dbReference type="Proteomes" id="UP000577362">
    <property type="component" value="Unassembled WGS sequence"/>
</dbReference>
<keyword evidence="3" id="KW-1185">Reference proteome</keyword>
<dbReference type="Gene3D" id="3.30.720.100">
    <property type="match status" value="1"/>
</dbReference>
<accession>A0A840C4D4</accession>
<dbReference type="RefSeq" id="WP_019400274.1">
    <property type="nucleotide sequence ID" value="NZ_JACIEN010000004.1"/>
</dbReference>
<protein>
    <submittedName>
        <fullName evidence="2">Putative 3-demethylubiquinone-9 3-methyltransferase (Glyoxalase superfamily)</fullName>
    </submittedName>
</protein>
<feature type="domain" description="PhnB-like" evidence="1">
    <location>
        <begin position="7"/>
        <end position="133"/>
    </location>
</feature>
<dbReference type="PANTHER" id="PTHR33990">
    <property type="entry name" value="PROTEIN YJDN-RELATED"/>
    <property type="match status" value="1"/>
</dbReference>
<keyword evidence="2" id="KW-0808">Transferase</keyword>
<dbReference type="InterPro" id="IPR009725">
    <property type="entry name" value="3_dmu_93_MTrfase"/>
</dbReference>
<dbReference type="InterPro" id="IPR027259">
    <property type="entry name" value="MTase_demethylubiq_bac"/>
</dbReference>
<sequence>MTHHPPIIPCLWFDHQGEEAAALYASLLPDSATGTVTRYGKAGQEVHGREVGSVMTVEFRLAGRDFLALNGGPLFKFTPAVSLFVHCGSEADVDRLWNRLAEGGNVLMPLDRYDWSDRFGWLSDRFGLSWQIMLDRSPRTAIEITPSLLFTGNVAGKAEEAMRAYTSLFPAAEIADLHRYGPGENDREGNVKYARFALAGQSFSAMDSSMPHGFGFTEAFSFQVLCDSQREVDHYWEGLGAGGDATAQECGWLKDRFGLSWQIVPAVLPKMLSGPDREGAERVMDALLKMKKLDIAALEAAHAGRASS</sequence>
<dbReference type="Gene3D" id="3.10.180.10">
    <property type="entry name" value="2,3-Dihydroxybiphenyl 1,2-Dioxygenase, domain 1"/>
    <property type="match status" value="1"/>
</dbReference>
<keyword evidence="2" id="KW-0489">Methyltransferase</keyword>